<dbReference type="STRING" id="1797768.A3C59_04640"/>
<comment type="caution">
    <text evidence="2">The sequence shown here is derived from an EMBL/GenBank/DDBJ whole genome shotgun (WGS) entry which is preliminary data.</text>
</comment>
<accession>A0A1F5JUG4</accession>
<sequence length="279" mass="30260">MGPVIEDNRKKNINRSAAYPSASLAEALEYAATLKQQLGKGPYDRETAARALGHGGVNGASAAKIAALVHFGLLTRAGNTYSQSALSDRIFLSTSEEEKNDAILESVKTPKLYKALINKYSGSALPGLLENILVRDHKIAEKVAKKATDDFKKSLEYVGLLKNGVVSESPEVLDDSQNPQGLVSREEKDAVGSSNPHSQNQLNLGNYYPVELPSGIIVQFPSEMSYQVTIGKFAIPIEQLEETAQNIISKQQTQPSQEKLQQDNGGVAREAEGNRVTDY</sequence>
<feature type="compositionally biased region" description="Polar residues" evidence="1">
    <location>
        <begin position="248"/>
        <end position="264"/>
    </location>
</feature>
<protein>
    <submittedName>
        <fullName evidence="2">Uncharacterized protein</fullName>
    </submittedName>
</protein>
<dbReference type="Proteomes" id="UP000176902">
    <property type="component" value="Unassembled WGS sequence"/>
</dbReference>
<proteinExistence type="predicted"/>
<organism evidence="2 3">
    <name type="scientific">Candidatus Daviesbacteria bacterium RIFCSPHIGHO2_02_FULL_36_13</name>
    <dbReference type="NCBI Taxonomy" id="1797768"/>
    <lineage>
        <taxon>Bacteria</taxon>
        <taxon>Candidatus Daviesiibacteriota</taxon>
    </lineage>
</organism>
<dbReference type="AlphaFoldDB" id="A0A1F5JUG4"/>
<gene>
    <name evidence="2" type="ORF">A3C59_04640</name>
</gene>
<name>A0A1F5JUG4_9BACT</name>
<dbReference type="EMBL" id="MFCV01000030">
    <property type="protein sequence ID" value="OGE32263.1"/>
    <property type="molecule type" value="Genomic_DNA"/>
</dbReference>
<evidence type="ECO:0000313" key="3">
    <source>
        <dbReference type="Proteomes" id="UP000176902"/>
    </source>
</evidence>
<feature type="region of interest" description="Disordered" evidence="1">
    <location>
        <begin position="248"/>
        <end position="279"/>
    </location>
</feature>
<feature type="compositionally biased region" description="Polar residues" evidence="1">
    <location>
        <begin position="192"/>
        <end position="202"/>
    </location>
</feature>
<evidence type="ECO:0000313" key="2">
    <source>
        <dbReference type="EMBL" id="OGE32263.1"/>
    </source>
</evidence>
<feature type="region of interest" description="Disordered" evidence="1">
    <location>
        <begin position="169"/>
        <end position="202"/>
    </location>
</feature>
<evidence type="ECO:0000256" key="1">
    <source>
        <dbReference type="SAM" id="MobiDB-lite"/>
    </source>
</evidence>
<reference evidence="2 3" key="1">
    <citation type="journal article" date="2016" name="Nat. Commun.">
        <title>Thousands of microbial genomes shed light on interconnected biogeochemical processes in an aquifer system.</title>
        <authorList>
            <person name="Anantharaman K."/>
            <person name="Brown C.T."/>
            <person name="Hug L.A."/>
            <person name="Sharon I."/>
            <person name="Castelle C.J."/>
            <person name="Probst A.J."/>
            <person name="Thomas B.C."/>
            <person name="Singh A."/>
            <person name="Wilkins M.J."/>
            <person name="Karaoz U."/>
            <person name="Brodie E.L."/>
            <person name="Williams K.H."/>
            <person name="Hubbard S.S."/>
            <person name="Banfield J.F."/>
        </authorList>
    </citation>
    <scope>NUCLEOTIDE SEQUENCE [LARGE SCALE GENOMIC DNA]</scope>
</reference>
<feature type="compositionally biased region" description="Basic and acidic residues" evidence="1">
    <location>
        <begin position="269"/>
        <end position="279"/>
    </location>
</feature>